<feature type="transmembrane region" description="Helical" evidence="8">
    <location>
        <begin position="21"/>
        <end position="42"/>
    </location>
</feature>
<evidence type="ECO:0000313" key="11">
    <source>
        <dbReference type="EMBL" id="MDR6532362.1"/>
    </source>
</evidence>
<accession>A0ABU1N1P9</accession>
<dbReference type="Proteomes" id="UP001262754">
    <property type="component" value="Unassembled WGS sequence"/>
</dbReference>
<feature type="transmembrane region" description="Helical" evidence="8">
    <location>
        <begin position="90"/>
        <end position="111"/>
    </location>
</feature>
<keyword evidence="12" id="KW-1185">Reference proteome</keyword>
<dbReference type="NCBIfam" id="TIGR01297">
    <property type="entry name" value="CDF"/>
    <property type="match status" value="1"/>
</dbReference>
<evidence type="ECO:0000259" key="10">
    <source>
        <dbReference type="Pfam" id="PF16916"/>
    </source>
</evidence>
<evidence type="ECO:0000256" key="6">
    <source>
        <dbReference type="ARBA" id="ARBA00022989"/>
    </source>
</evidence>
<evidence type="ECO:0000256" key="1">
    <source>
        <dbReference type="ARBA" id="ARBA00004141"/>
    </source>
</evidence>
<dbReference type="EMBL" id="JAVDRL010000008">
    <property type="protein sequence ID" value="MDR6532362.1"/>
    <property type="molecule type" value="Genomic_DNA"/>
</dbReference>
<reference evidence="11 12" key="1">
    <citation type="submission" date="2023-07" db="EMBL/GenBank/DDBJ databases">
        <title>Sorghum-associated microbial communities from plants grown in Nebraska, USA.</title>
        <authorList>
            <person name="Schachtman D."/>
        </authorList>
    </citation>
    <scope>NUCLEOTIDE SEQUENCE [LARGE SCALE GENOMIC DNA]</scope>
    <source>
        <strain evidence="11 12">DS2154</strain>
    </source>
</reference>
<feature type="transmembrane region" description="Helical" evidence="8">
    <location>
        <begin position="163"/>
        <end position="184"/>
    </location>
</feature>
<dbReference type="InterPro" id="IPR027470">
    <property type="entry name" value="Cation_efflux_CTD"/>
</dbReference>
<dbReference type="RefSeq" id="WP_310032864.1">
    <property type="nucleotide sequence ID" value="NZ_JAVDRL010000008.1"/>
</dbReference>
<feature type="transmembrane region" description="Helical" evidence="8">
    <location>
        <begin position="123"/>
        <end position="142"/>
    </location>
</feature>
<keyword evidence="7 8" id="KW-0472">Membrane</keyword>
<dbReference type="InterPro" id="IPR002524">
    <property type="entry name" value="Cation_efflux"/>
</dbReference>
<dbReference type="SUPFAM" id="SSF160240">
    <property type="entry name" value="Cation efflux protein cytoplasmic domain-like"/>
    <property type="match status" value="1"/>
</dbReference>
<feature type="domain" description="Cation efflux protein cytoplasmic" evidence="10">
    <location>
        <begin position="221"/>
        <end position="296"/>
    </location>
</feature>
<keyword evidence="3" id="KW-0813">Transport</keyword>
<comment type="similarity">
    <text evidence="2">Belongs to the cation diffusion facilitator (CDF) transporter (TC 2.A.4) family.</text>
</comment>
<feature type="domain" description="Cation efflux protein transmembrane" evidence="9">
    <location>
        <begin position="23"/>
        <end position="216"/>
    </location>
</feature>
<gene>
    <name evidence="11" type="ORF">J2800_003118</name>
</gene>
<protein>
    <submittedName>
        <fullName evidence="11">Cation diffusion facilitator family transporter</fullName>
    </submittedName>
</protein>
<dbReference type="SUPFAM" id="SSF161111">
    <property type="entry name" value="Cation efflux protein transmembrane domain-like"/>
    <property type="match status" value="1"/>
</dbReference>
<dbReference type="Pfam" id="PF16916">
    <property type="entry name" value="ZT_dimer"/>
    <property type="match status" value="1"/>
</dbReference>
<feature type="transmembrane region" description="Helical" evidence="8">
    <location>
        <begin position="48"/>
        <end position="69"/>
    </location>
</feature>
<evidence type="ECO:0000259" key="9">
    <source>
        <dbReference type="Pfam" id="PF01545"/>
    </source>
</evidence>
<evidence type="ECO:0000313" key="12">
    <source>
        <dbReference type="Proteomes" id="UP001262754"/>
    </source>
</evidence>
<keyword evidence="6 8" id="KW-1133">Transmembrane helix</keyword>
<evidence type="ECO:0000256" key="2">
    <source>
        <dbReference type="ARBA" id="ARBA00008114"/>
    </source>
</evidence>
<keyword evidence="4" id="KW-1003">Cell membrane</keyword>
<dbReference type="InterPro" id="IPR027469">
    <property type="entry name" value="Cation_efflux_TMD_sf"/>
</dbReference>
<dbReference type="InterPro" id="IPR036837">
    <property type="entry name" value="Cation_efflux_CTD_sf"/>
</dbReference>
<name>A0ABU1N1P9_9CAUL</name>
<evidence type="ECO:0000256" key="5">
    <source>
        <dbReference type="ARBA" id="ARBA00022692"/>
    </source>
</evidence>
<evidence type="ECO:0000256" key="8">
    <source>
        <dbReference type="SAM" id="Phobius"/>
    </source>
</evidence>
<evidence type="ECO:0000256" key="4">
    <source>
        <dbReference type="ARBA" id="ARBA00022475"/>
    </source>
</evidence>
<comment type="caution">
    <text evidence="11">The sequence shown here is derived from an EMBL/GenBank/DDBJ whole genome shotgun (WGS) entry which is preliminary data.</text>
</comment>
<dbReference type="Gene3D" id="3.30.70.1350">
    <property type="entry name" value="Cation efflux protein, cytoplasmic domain"/>
    <property type="match status" value="1"/>
</dbReference>
<dbReference type="PANTHER" id="PTHR43840:SF41">
    <property type="entry name" value="CATION-EFFLUX PUMP FIEF"/>
    <property type="match status" value="1"/>
</dbReference>
<evidence type="ECO:0000256" key="7">
    <source>
        <dbReference type="ARBA" id="ARBA00023136"/>
    </source>
</evidence>
<keyword evidence="5 8" id="KW-0812">Transmembrane</keyword>
<feature type="transmembrane region" description="Helical" evidence="8">
    <location>
        <begin position="190"/>
        <end position="208"/>
    </location>
</feature>
<dbReference type="InterPro" id="IPR050291">
    <property type="entry name" value="CDF_Transporter"/>
</dbReference>
<dbReference type="Pfam" id="PF01545">
    <property type="entry name" value="Cation_efflux"/>
    <property type="match status" value="1"/>
</dbReference>
<comment type="subcellular location">
    <subcellularLocation>
        <location evidence="1">Membrane</location>
        <topology evidence="1">Multi-pass membrane protein</topology>
    </subcellularLocation>
</comment>
<evidence type="ECO:0000256" key="3">
    <source>
        <dbReference type="ARBA" id="ARBA00022448"/>
    </source>
</evidence>
<dbReference type="InterPro" id="IPR058533">
    <property type="entry name" value="Cation_efflux_TM"/>
</dbReference>
<dbReference type="PANTHER" id="PTHR43840">
    <property type="entry name" value="MITOCHONDRIAL METAL TRANSPORTER 1-RELATED"/>
    <property type="match status" value="1"/>
</dbReference>
<organism evidence="11 12">
    <name type="scientific">Caulobacter rhizosphaerae</name>
    <dbReference type="NCBI Taxonomy" id="2010972"/>
    <lineage>
        <taxon>Bacteria</taxon>
        <taxon>Pseudomonadati</taxon>
        <taxon>Pseudomonadota</taxon>
        <taxon>Alphaproteobacteria</taxon>
        <taxon>Caulobacterales</taxon>
        <taxon>Caulobacteraceae</taxon>
        <taxon>Caulobacter</taxon>
    </lineage>
</organism>
<sequence length="313" mass="32365">MSAPSAPALTAAESLVLTRRVTTLSVGVAAVLIAIKGVAWLMGHSVALLASLADSGLDLVASLITFYAVRYAAVPPDAEHRFGHGKAEAFASLTQGGLVFASAALIGQEAIRAFGRAAPPEHGALGVGVMAASIVLTLLLIRAQTEVTKRTRSVAVSGDRAHYAADLASNAVSLVGLGAASLLHLAWVDAAAGLAVALWLLWGAIGVFREAAHQLMDHELPLEDREQIIALLTADPRVLGVHQVRTRASGPYMHVQAHMDLDPALVLSVAHAVMVAAENRVLEVFPAADILLHPDPRGAAEPHGGAFGEAPPG</sequence>
<dbReference type="Gene3D" id="1.20.1510.10">
    <property type="entry name" value="Cation efflux protein transmembrane domain"/>
    <property type="match status" value="1"/>
</dbReference>
<proteinExistence type="inferred from homology"/>